<evidence type="ECO:0000313" key="3">
    <source>
        <dbReference type="EMBL" id="QUH31151.1"/>
    </source>
</evidence>
<gene>
    <name evidence="3" type="ORF">HYG85_20390</name>
</gene>
<name>A0A8J8SE53_9FIRM</name>
<dbReference type="GO" id="GO:0003677">
    <property type="term" value="F:DNA binding"/>
    <property type="evidence" value="ECO:0007669"/>
    <property type="project" value="UniProtKB-KW"/>
</dbReference>
<evidence type="ECO:0000259" key="2">
    <source>
        <dbReference type="PROSITE" id="PS50943"/>
    </source>
</evidence>
<feature type="domain" description="HTH cro/C1-type" evidence="2">
    <location>
        <begin position="7"/>
        <end position="62"/>
    </location>
</feature>
<dbReference type="CDD" id="cd00093">
    <property type="entry name" value="HTH_XRE"/>
    <property type="match status" value="1"/>
</dbReference>
<dbReference type="PANTHER" id="PTHR46558:SF13">
    <property type="entry name" value="HTH-TYPE TRANSCRIPTIONAL REGULATOR IMMR"/>
    <property type="match status" value="1"/>
</dbReference>
<organism evidence="3 4">
    <name type="scientific">Vallitalea guaymasensis</name>
    <dbReference type="NCBI Taxonomy" id="1185412"/>
    <lineage>
        <taxon>Bacteria</taxon>
        <taxon>Bacillati</taxon>
        <taxon>Bacillota</taxon>
        <taxon>Clostridia</taxon>
        <taxon>Lachnospirales</taxon>
        <taxon>Vallitaleaceae</taxon>
        <taxon>Vallitalea</taxon>
    </lineage>
</organism>
<dbReference type="RefSeq" id="WP_212691227.1">
    <property type="nucleotide sequence ID" value="NZ_CP058561.1"/>
</dbReference>
<dbReference type="EMBL" id="CP058561">
    <property type="protein sequence ID" value="QUH31151.1"/>
    <property type="molecule type" value="Genomic_DNA"/>
</dbReference>
<dbReference type="KEGG" id="vgu:HYG85_20390"/>
<dbReference type="Proteomes" id="UP000677305">
    <property type="component" value="Chromosome"/>
</dbReference>
<dbReference type="PROSITE" id="PS50943">
    <property type="entry name" value="HTH_CROC1"/>
    <property type="match status" value="1"/>
</dbReference>
<sequence length="143" mass="16430">MSFGNKVRNLRTKNKLTQSDLASKLGVSTRTIYNYEKGNLFPKDIKVIKGLAEIFNVTTDYIMDEIDVNVMSEEESTFINSTKDNSGYKRKKEAEQLIEKTAAIFAGGTLSEEDQDKFFESITILYFDAKRKTRVKYVRQSSR</sequence>
<dbReference type="InterPro" id="IPR001387">
    <property type="entry name" value="Cro/C1-type_HTH"/>
</dbReference>
<dbReference type="PANTHER" id="PTHR46558">
    <property type="entry name" value="TRACRIPTIONAL REGULATORY PROTEIN-RELATED-RELATED"/>
    <property type="match status" value="1"/>
</dbReference>
<evidence type="ECO:0000256" key="1">
    <source>
        <dbReference type="ARBA" id="ARBA00023125"/>
    </source>
</evidence>
<dbReference type="AlphaFoldDB" id="A0A8J8SE53"/>
<keyword evidence="4" id="KW-1185">Reference proteome</keyword>
<accession>A0A8J8SE53</accession>
<dbReference type="InterPro" id="IPR010982">
    <property type="entry name" value="Lambda_DNA-bd_dom_sf"/>
</dbReference>
<dbReference type="Pfam" id="PF12844">
    <property type="entry name" value="HTH_19"/>
    <property type="match status" value="1"/>
</dbReference>
<protein>
    <submittedName>
        <fullName evidence="3">Helix-turn-helix transcriptional regulator</fullName>
    </submittedName>
</protein>
<keyword evidence="1" id="KW-0238">DNA-binding</keyword>
<proteinExistence type="predicted"/>
<dbReference type="Gene3D" id="1.10.260.40">
    <property type="entry name" value="lambda repressor-like DNA-binding domains"/>
    <property type="match status" value="1"/>
</dbReference>
<dbReference type="SUPFAM" id="SSF47413">
    <property type="entry name" value="lambda repressor-like DNA-binding domains"/>
    <property type="match status" value="1"/>
</dbReference>
<dbReference type="SMART" id="SM00530">
    <property type="entry name" value="HTH_XRE"/>
    <property type="match status" value="1"/>
</dbReference>
<reference evidence="3 4" key="1">
    <citation type="submission" date="2020-07" db="EMBL/GenBank/DDBJ databases">
        <title>Vallitalea guaymasensis genome.</title>
        <authorList>
            <person name="Postec A."/>
        </authorList>
    </citation>
    <scope>NUCLEOTIDE SEQUENCE [LARGE SCALE GENOMIC DNA]</scope>
    <source>
        <strain evidence="3 4">Ra1766G1</strain>
    </source>
</reference>
<evidence type="ECO:0000313" key="4">
    <source>
        <dbReference type="Proteomes" id="UP000677305"/>
    </source>
</evidence>